<dbReference type="RefSeq" id="WP_167083330.1">
    <property type="nucleotide sequence ID" value="NZ_BAAADC010000001.1"/>
</dbReference>
<evidence type="ECO:0000313" key="4">
    <source>
        <dbReference type="Proteomes" id="UP000570514"/>
    </source>
</evidence>
<evidence type="ECO:0000313" key="3">
    <source>
        <dbReference type="EMBL" id="NIK89225.1"/>
    </source>
</evidence>
<reference evidence="3 4" key="1">
    <citation type="submission" date="2020-03" db="EMBL/GenBank/DDBJ databases">
        <title>Genomic Encyclopedia of Type Strains, Phase IV (KMG-IV): sequencing the most valuable type-strain genomes for metagenomic binning, comparative biology and taxonomic classification.</title>
        <authorList>
            <person name="Goeker M."/>
        </authorList>
    </citation>
    <scope>NUCLEOTIDE SEQUENCE [LARGE SCALE GENOMIC DNA]</scope>
    <source>
        <strain evidence="3 4">DSM 19867</strain>
    </source>
</reference>
<dbReference type="Proteomes" id="UP000570514">
    <property type="component" value="Unassembled WGS sequence"/>
</dbReference>
<proteinExistence type="predicted"/>
<accession>A0A846N185</accession>
<dbReference type="AlphaFoldDB" id="A0A846N185"/>
<sequence>MDNKQQQKAGSLERPQGDVNEIDPKEDSRRYKAHQKAITRGLKRFYDDVASEPVPDEFMALLKKMDESTR</sequence>
<dbReference type="EMBL" id="JAASRM010000001">
    <property type="protein sequence ID" value="NIK89225.1"/>
    <property type="molecule type" value="Genomic_DNA"/>
</dbReference>
<dbReference type="Pfam" id="PF18557">
    <property type="entry name" value="NepR"/>
    <property type="match status" value="1"/>
</dbReference>
<organism evidence="3 4">
    <name type="scientific">Rhizomicrobium palustre</name>
    <dbReference type="NCBI Taxonomy" id="189966"/>
    <lineage>
        <taxon>Bacteria</taxon>
        <taxon>Pseudomonadati</taxon>
        <taxon>Pseudomonadota</taxon>
        <taxon>Alphaproteobacteria</taxon>
        <taxon>Micropepsales</taxon>
        <taxon>Micropepsaceae</taxon>
        <taxon>Rhizomicrobium</taxon>
    </lineage>
</organism>
<evidence type="ECO:0000256" key="1">
    <source>
        <dbReference type="SAM" id="MobiDB-lite"/>
    </source>
</evidence>
<evidence type="ECO:0000259" key="2">
    <source>
        <dbReference type="Pfam" id="PF18557"/>
    </source>
</evidence>
<feature type="domain" description="Anti-sigma factor NepR" evidence="2">
    <location>
        <begin position="35"/>
        <end position="68"/>
    </location>
</feature>
<comment type="caution">
    <text evidence="3">The sequence shown here is derived from an EMBL/GenBank/DDBJ whole genome shotgun (WGS) entry which is preliminary data.</text>
</comment>
<protein>
    <recommendedName>
        <fullName evidence="2">Anti-sigma factor NepR domain-containing protein</fullName>
    </recommendedName>
</protein>
<name>A0A846N185_9PROT</name>
<gene>
    <name evidence="3" type="ORF">FHS83_002543</name>
</gene>
<dbReference type="InterPro" id="IPR041649">
    <property type="entry name" value="NepR"/>
</dbReference>
<feature type="region of interest" description="Disordered" evidence="1">
    <location>
        <begin position="1"/>
        <end position="34"/>
    </location>
</feature>
<keyword evidence="4" id="KW-1185">Reference proteome</keyword>